<keyword evidence="1" id="KW-0472">Membrane</keyword>
<sequence>MFSYLYFTSAGQLMHEFWLHFWRCMFCLPMKAVYFPKIIVYLPITIFIFQIKSFISRISAFIF</sequence>
<evidence type="ECO:0000256" key="1">
    <source>
        <dbReference type="SAM" id="Phobius"/>
    </source>
</evidence>
<dbReference type="PATRIC" id="fig|1408103.3.peg.3053"/>
<protein>
    <submittedName>
        <fullName evidence="2">Uncharacterized protein</fullName>
    </submittedName>
</protein>
<organism evidence="2 3">
    <name type="scientific">Mesobacillus campisalis</name>
    <dbReference type="NCBI Taxonomy" id="1408103"/>
    <lineage>
        <taxon>Bacteria</taxon>
        <taxon>Bacillati</taxon>
        <taxon>Bacillota</taxon>
        <taxon>Bacilli</taxon>
        <taxon>Bacillales</taxon>
        <taxon>Bacillaceae</taxon>
        <taxon>Mesobacillus</taxon>
    </lineage>
</organism>
<evidence type="ECO:0000313" key="2">
    <source>
        <dbReference type="EMBL" id="KKK37474.1"/>
    </source>
</evidence>
<keyword evidence="3" id="KW-1185">Reference proteome</keyword>
<dbReference type="EMBL" id="LAYY01000014">
    <property type="protein sequence ID" value="KKK37474.1"/>
    <property type="molecule type" value="Genomic_DNA"/>
</dbReference>
<evidence type="ECO:0000313" key="3">
    <source>
        <dbReference type="Proteomes" id="UP000034166"/>
    </source>
</evidence>
<dbReference type="AlphaFoldDB" id="A0A0M2SSC0"/>
<reference evidence="2 3" key="1">
    <citation type="submission" date="2015-04" db="EMBL/GenBank/DDBJ databases">
        <title>Taxonomic description and genome sequence of Bacillus campisalis sp. nov., a novel member of the genus Bacillus isolated from solar saltern.</title>
        <authorList>
            <person name="Mathan Kumar R."/>
            <person name="Kaur G."/>
            <person name="Kumar A."/>
            <person name="Singh N.K."/>
            <person name="Kaur N."/>
            <person name="Kumar N."/>
            <person name="Mayilraj S."/>
        </authorList>
    </citation>
    <scope>NUCLEOTIDE SEQUENCE [LARGE SCALE GENOMIC DNA]</scope>
    <source>
        <strain evidence="2 3">SA2-6</strain>
    </source>
</reference>
<keyword evidence="1" id="KW-0812">Transmembrane</keyword>
<accession>A0A0M2SSC0</accession>
<keyword evidence="1" id="KW-1133">Transmembrane helix</keyword>
<feature type="transmembrane region" description="Helical" evidence="1">
    <location>
        <begin position="38"/>
        <end position="55"/>
    </location>
</feature>
<name>A0A0M2SSC0_9BACI</name>
<proteinExistence type="predicted"/>
<comment type="caution">
    <text evidence="2">The sequence shown here is derived from an EMBL/GenBank/DDBJ whole genome shotgun (WGS) entry which is preliminary data.</text>
</comment>
<gene>
    <name evidence="2" type="ORF">WQ57_13590</name>
</gene>
<dbReference type="Proteomes" id="UP000034166">
    <property type="component" value="Unassembled WGS sequence"/>
</dbReference>